<sequence>MAKVQRTPPKTSTVSLTHTQTQSEPDINSAVSNSGFVNTSRYKRKANSPHGGPSYHTHEQDPSISELLAEQTASMAKLMSDVAEIKSQNLAIQKSNEEIIQSMSFLSLQFEDMKKEIEDLKRVRDAQQRHIDHLERKIIDQQVKSRISGVEIRNVSKGNAETVSSLSKTVIKICETLGTPINDSNIRDVYRLPGKSSNINSPRPIIAEFATVITKQNVVSAVRSFNQGRSKDQKLNTSHVGIPGKPQPIYIAEQLPLSARKLYHQTTLTSKHYFASKHSYKYCWVSNGNIFLRKQEGDKHILITSEQSFRELECK</sequence>
<reference evidence="1" key="1">
    <citation type="submission" date="2023-03" db="EMBL/GenBank/DDBJ databases">
        <title>Chromosome-level genomes of two armyworms, Mythimna separata and Mythimna loreyi, provide insights into the biosynthesis and reception of sex pheromones.</title>
        <authorList>
            <person name="Zhao H."/>
        </authorList>
    </citation>
    <scope>NUCLEOTIDE SEQUENCE</scope>
    <source>
        <strain evidence="1">BeijingLab</strain>
    </source>
</reference>
<comment type="caution">
    <text evidence="1">The sequence shown here is derived from an EMBL/GenBank/DDBJ whole genome shotgun (WGS) entry which is preliminary data.</text>
</comment>
<proteinExistence type="predicted"/>
<evidence type="ECO:0000313" key="2">
    <source>
        <dbReference type="Proteomes" id="UP001231649"/>
    </source>
</evidence>
<dbReference type="Proteomes" id="UP001231649">
    <property type="component" value="Chromosome 32"/>
</dbReference>
<protein>
    <submittedName>
        <fullName evidence="1">Uncharacterized protein</fullName>
    </submittedName>
</protein>
<accession>A0ACC2Q1Q3</accession>
<evidence type="ECO:0000313" key="1">
    <source>
        <dbReference type="EMBL" id="KAJ8704343.1"/>
    </source>
</evidence>
<dbReference type="EMBL" id="CM056808">
    <property type="protein sequence ID" value="KAJ8704343.1"/>
    <property type="molecule type" value="Genomic_DNA"/>
</dbReference>
<keyword evidence="2" id="KW-1185">Reference proteome</keyword>
<organism evidence="1 2">
    <name type="scientific">Mythimna loreyi</name>
    <dbReference type="NCBI Taxonomy" id="667449"/>
    <lineage>
        <taxon>Eukaryota</taxon>
        <taxon>Metazoa</taxon>
        <taxon>Ecdysozoa</taxon>
        <taxon>Arthropoda</taxon>
        <taxon>Hexapoda</taxon>
        <taxon>Insecta</taxon>
        <taxon>Pterygota</taxon>
        <taxon>Neoptera</taxon>
        <taxon>Endopterygota</taxon>
        <taxon>Lepidoptera</taxon>
        <taxon>Glossata</taxon>
        <taxon>Ditrysia</taxon>
        <taxon>Noctuoidea</taxon>
        <taxon>Noctuidae</taxon>
        <taxon>Noctuinae</taxon>
        <taxon>Hadenini</taxon>
        <taxon>Mythimna</taxon>
    </lineage>
</organism>
<gene>
    <name evidence="1" type="ORF">PYW08_013067</name>
</gene>
<name>A0ACC2Q1Q3_9NEOP</name>